<evidence type="ECO:0000313" key="1">
    <source>
        <dbReference type="EMBL" id="BDG71952.1"/>
    </source>
</evidence>
<organism evidence="1 2">
    <name type="scientific">Roseomonas fluvialis</name>
    <dbReference type="NCBI Taxonomy" id="1750527"/>
    <lineage>
        <taxon>Bacteria</taxon>
        <taxon>Pseudomonadati</taxon>
        <taxon>Pseudomonadota</taxon>
        <taxon>Alphaproteobacteria</taxon>
        <taxon>Acetobacterales</taxon>
        <taxon>Roseomonadaceae</taxon>
        <taxon>Roseomonas</taxon>
    </lineage>
</organism>
<dbReference type="RefSeq" id="WP_244459172.1">
    <property type="nucleotide sequence ID" value="NZ_AP025637.1"/>
</dbReference>
<dbReference type="SUPFAM" id="SSF51120">
    <property type="entry name" value="beta-Roll"/>
    <property type="match status" value="1"/>
</dbReference>
<keyword evidence="2" id="KW-1185">Reference proteome</keyword>
<dbReference type="PRINTS" id="PR00313">
    <property type="entry name" value="CABNDNGRPT"/>
</dbReference>
<dbReference type="Gene3D" id="2.150.10.10">
    <property type="entry name" value="Serralysin-like metalloprotease, C-terminal"/>
    <property type="match status" value="1"/>
</dbReference>
<dbReference type="PROSITE" id="PS00330">
    <property type="entry name" value="HEMOLYSIN_CALCIUM"/>
    <property type="match status" value="1"/>
</dbReference>
<accession>A0ABN6P250</accession>
<evidence type="ECO:0008006" key="3">
    <source>
        <dbReference type="Google" id="ProtNLM"/>
    </source>
</evidence>
<name>A0ABN6P250_9PROT</name>
<protein>
    <recommendedName>
        <fullName evidence="3">Calcium-binding protein</fullName>
    </recommendedName>
</protein>
<dbReference type="Pfam" id="PF00353">
    <property type="entry name" value="HemolysinCabind"/>
    <property type="match status" value="1"/>
</dbReference>
<sequence>MTYTIGLGLLGNATQWVLPGISTGLLPNQPIIPSPPVAGAITETLAAPPVTVLAFGGQVQITTGPGGVLVDVLGAWNSVKNGTFTSAEAQNVTMSGFVHADVSLGGGGDSSVLLLGAKRGNVATAEGDDVVNIQVATNVFGWVNEFRVRTGAGDDFVTVGALDIAAAAAVDATFASTANRAGAFTGTDAGTLAFVKLGAGDDKFVGLGLSRDEVSGGSGDDLLFAGKGDDLLSGGSGEDVFLFARGDGDDRIEDFTSGEDRLILQGFGIDEILAVLDAAVLQDGGTLLTYDGGSVFLEDITTPLSLSDIL</sequence>
<evidence type="ECO:0000313" key="2">
    <source>
        <dbReference type="Proteomes" id="UP000831327"/>
    </source>
</evidence>
<dbReference type="InterPro" id="IPR011049">
    <property type="entry name" value="Serralysin-like_metalloprot_C"/>
</dbReference>
<proteinExistence type="predicted"/>
<reference evidence="1 2" key="1">
    <citation type="journal article" date="2016" name="Microbes Environ.">
        <title>Phylogenetically diverse aerobic anoxygenic phototrophic bacteria isolated from epilithic biofilms in Tama river, Japan.</title>
        <authorList>
            <person name="Hirose S."/>
            <person name="Matsuura K."/>
            <person name="Haruta S."/>
        </authorList>
    </citation>
    <scope>NUCLEOTIDE SEQUENCE [LARGE SCALE GENOMIC DNA]</scope>
    <source>
        <strain evidence="1 2">S08</strain>
    </source>
</reference>
<dbReference type="InterPro" id="IPR018511">
    <property type="entry name" value="Hemolysin-typ_Ca-bd_CS"/>
</dbReference>
<dbReference type="InterPro" id="IPR001343">
    <property type="entry name" value="Hemolysn_Ca-bd"/>
</dbReference>
<dbReference type="EMBL" id="AP025637">
    <property type="protein sequence ID" value="BDG71952.1"/>
    <property type="molecule type" value="Genomic_DNA"/>
</dbReference>
<dbReference type="Proteomes" id="UP000831327">
    <property type="component" value="Chromosome"/>
</dbReference>
<gene>
    <name evidence="1" type="ORF">Rmf_18810</name>
</gene>